<accession>A0A8J3LCH4</accession>
<organism evidence="1 2">
    <name type="scientific">Catellatospora coxensis</name>
    <dbReference type="NCBI Taxonomy" id="310354"/>
    <lineage>
        <taxon>Bacteria</taxon>
        <taxon>Bacillati</taxon>
        <taxon>Actinomycetota</taxon>
        <taxon>Actinomycetes</taxon>
        <taxon>Micromonosporales</taxon>
        <taxon>Micromonosporaceae</taxon>
        <taxon>Catellatospora</taxon>
    </lineage>
</organism>
<dbReference type="EMBL" id="BONI01000082">
    <property type="protein sequence ID" value="GIG10185.1"/>
    <property type="molecule type" value="Genomic_DNA"/>
</dbReference>
<dbReference type="Proteomes" id="UP000630887">
    <property type="component" value="Unassembled WGS sequence"/>
</dbReference>
<protein>
    <submittedName>
        <fullName evidence="1">Uncharacterized protein</fullName>
    </submittedName>
</protein>
<evidence type="ECO:0000313" key="2">
    <source>
        <dbReference type="Proteomes" id="UP000630887"/>
    </source>
</evidence>
<reference evidence="1 2" key="1">
    <citation type="submission" date="2021-01" db="EMBL/GenBank/DDBJ databases">
        <title>Whole genome shotgun sequence of Catellatospora coxensis NBRC 107359.</title>
        <authorList>
            <person name="Komaki H."/>
            <person name="Tamura T."/>
        </authorList>
    </citation>
    <scope>NUCLEOTIDE SEQUENCE [LARGE SCALE GENOMIC DNA]</scope>
    <source>
        <strain evidence="1 2">NBRC 107359</strain>
    </source>
</reference>
<name>A0A8J3LCH4_9ACTN</name>
<comment type="caution">
    <text evidence="1">The sequence shown here is derived from an EMBL/GenBank/DDBJ whole genome shotgun (WGS) entry which is preliminary data.</text>
</comment>
<dbReference type="AlphaFoldDB" id="A0A8J3LCH4"/>
<proteinExistence type="predicted"/>
<keyword evidence="2" id="KW-1185">Reference proteome</keyword>
<gene>
    <name evidence="1" type="ORF">Cco03nite_68850</name>
</gene>
<dbReference type="RefSeq" id="WP_203698027.1">
    <property type="nucleotide sequence ID" value="NZ_BAAALC010000003.1"/>
</dbReference>
<sequence length="59" mass="6893">MTRRRHRGGNCDRCGLTGYRTRAQAERACLRKGCHVRAVYRCGDRYHFDASTYAPTEER</sequence>
<evidence type="ECO:0000313" key="1">
    <source>
        <dbReference type="EMBL" id="GIG10185.1"/>
    </source>
</evidence>